<dbReference type="EMBL" id="JAMQAW010000055">
    <property type="protein sequence ID" value="MCM2393026.1"/>
    <property type="molecule type" value="Genomic_DNA"/>
</dbReference>
<name>A0ABT0V0U9_9ACTN</name>
<dbReference type="RefSeq" id="WP_250923344.1">
    <property type="nucleotide sequence ID" value="NZ_JAMQAW010000055.1"/>
</dbReference>
<organism evidence="2 3">
    <name type="scientific">Streptomyces albipurpureus</name>
    <dbReference type="NCBI Taxonomy" id="2897419"/>
    <lineage>
        <taxon>Bacteria</taxon>
        <taxon>Bacillati</taxon>
        <taxon>Actinomycetota</taxon>
        <taxon>Actinomycetes</taxon>
        <taxon>Kitasatosporales</taxon>
        <taxon>Streptomycetaceae</taxon>
        <taxon>Streptomyces</taxon>
    </lineage>
</organism>
<feature type="region of interest" description="Disordered" evidence="1">
    <location>
        <begin position="73"/>
        <end position="93"/>
    </location>
</feature>
<keyword evidence="3" id="KW-1185">Reference proteome</keyword>
<dbReference type="Proteomes" id="UP001431429">
    <property type="component" value="Unassembled WGS sequence"/>
</dbReference>
<proteinExistence type="predicted"/>
<evidence type="ECO:0000313" key="3">
    <source>
        <dbReference type="Proteomes" id="UP001431429"/>
    </source>
</evidence>
<evidence type="ECO:0000256" key="1">
    <source>
        <dbReference type="SAM" id="MobiDB-lite"/>
    </source>
</evidence>
<evidence type="ECO:0000313" key="2">
    <source>
        <dbReference type="EMBL" id="MCM2393026.1"/>
    </source>
</evidence>
<protein>
    <submittedName>
        <fullName evidence="2">Transcriptional regulator</fullName>
    </submittedName>
</protein>
<accession>A0ABT0V0U9</accession>
<reference evidence="2" key="1">
    <citation type="submission" date="2022-06" db="EMBL/GenBank/DDBJ databases">
        <title>Genome public.</title>
        <authorList>
            <person name="Sun Q."/>
        </authorList>
    </citation>
    <scope>NUCLEOTIDE SEQUENCE</scope>
    <source>
        <strain evidence="2">CWNU-1</strain>
    </source>
</reference>
<sequence>MTQRLGNTRLKAARLAAGYRSQQVLAAAMNELGLSVGERQIRRWESDSPPWPHPDCQQALTQLLGLDMQTLGFTPPNGRDQRTAHGSAGRQRPGAMTTLAPAPAGGICAIQPASVADDFQAITHSHRHLYWSVSPTALHPAVIAHAVLGCALLPKTAGHTRSTVAAALAETWMLGGRIEFFDLREPERADATLLRALQAASEANDPLLGSAILAHTALIPGWEGNREAASERVSAARAYARRGPASAELWAWLDTVEAECETLCGRAEAALHLIEHAEDVLTSGSEYETPAWLDWFSSVHLAALKGNTQLKAGHLPQARETLTGALNALGPAEAKQSIAILGDLAAVESASGHPEEACAWAVRALDQLSLTGCATGMDRVREVRRSLARHQHEQCVRDLDERLYGWSTTIRALTDVDPDRPHHVPDLYARPYPG</sequence>
<comment type="caution">
    <text evidence="2">The sequence shown here is derived from an EMBL/GenBank/DDBJ whole genome shotgun (WGS) entry which is preliminary data.</text>
</comment>
<gene>
    <name evidence="2" type="ORF">NBG84_32895</name>
</gene>